<accession>A0A100YTZ9</accession>
<dbReference type="SMART" id="SM00862">
    <property type="entry name" value="Trans_reg_C"/>
    <property type="match status" value="1"/>
</dbReference>
<evidence type="ECO:0000259" key="9">
    <source>
        <dbReference type="PROSITE" id="PS51755"/>
    </source>
</evidence>
<keyword evidence="1 6" id="KW-0597">Phosphoprotein</keyword>
<gene>
    <name evidence="10" type="ORF">AUL39_10115</name>
</gene>
<keyword evidence="5" id="KW-0804">Transcription</keyword>
<feature type="domain" description="OmpR/PhoB-type" evidence="9">
    <location>
        <begin position="137"/>
        <end position="236"/>
    </location>
</feature>
<dbReference type="InterPro" id="IPR016032">
    <property type="entry name" value="Sig_transdc_resp-reg_C-effctor"/>
</dbReference>
<dbReference type="Pfam" id="PF00486">
    <property type="entry name" value="Trans_reg_C"/>
    <property type="match status" value="1"/>
</dbReference>
<dbReference type="PANTHER" id="PTHR48111">
    <property type="entry name" value="REGULATOR OF RPOS"/>
    <property type="match status" value="1"/>
</dbReference>
<keyword evidence="11" id="KW-1185">Reference proteome</keyword>
<dbReference type="InterPro" id="IPR001867">
    <property type="entry name" value="OmpR/PhoB-type_DNA-bd"/>
</dbReference>
<dbReference type="PROSITE" id="PS50110">
    <property type="entry name" value="RESPONSE_REGULATORY"/>
    <property type="match status" value="1"/>
</dbReference>
<evidence type="ECO:0000256" key="1">
    <source>
        <dbReference type="ARBA" id="ARBA00022553"/>
    </source>
</evidence>
<organism evidence="10 11">
    <name type="scientific">Tractidigestivibacter scatoligenes</name>
    <name type="common">Olsenella scatoligenes</name>
    <dbReference type="NCBI Taxonomy" id="1299998"/>
    <lineage>
        <taxon>Bacteria</taxon>
        <taxon>Bacillati</taxon>
        <taxon>Actinomycetota</taxon>
        <taxon>Coriobacteriia</taxon>
        <taxon>Coriobacteriales</taxon>
        <taxon>Atopobiaceae</taxon>
        <taxon>Tractidigestivibacter</taxon>
    </lineage>
</organism>
<dbReference type="Gene3D" id="1.10.10.10">
    <property type="entry name" value="Winged helix-like DNA-binding domain superfamily/Winged helix DNA-binding domain"/>
    <property type="match status" value="1"/>
</dbReference>
<feature type="DNA-binding region" description="OmpR/PhoB-type" evidence="7">
    <location>
        <begin position="137"/>
        <end position="236"/>
    </location>
</feature>
<dbReference type="InterPro" id="IPR011006">
    <property type="entry name" value="CheY-like_superfamily"/>
</dbReference>
<dbReference type="OrthoDB" id="9775518at2"/>
<dbReference type="CDD" id="cd00383">
    <property type="entry name" value="trans_reg_C"/>
    <property type="match status" value="1"/>
</dbReference>
<proteinExistence type="predicted"/>
<dbReference type="InterPro" id="IPR001789">
    <property type="entry name" value="Sig_transdc_resp-reg_receiver"/>
</dbReference>
<protein>
    <submittedName>
        <fullName evidence="10">Two-component system response regulator</fullName>
    </submittedName>
</protein>
<evidence type="ECO:0000256" key="3">
    <source>
        <dbReference type="ARBA" id="ARBA00023015"/>
    </source>
</evidence>
<dbReference type="GO" id="GO:0006355">
    <property type="term" value="P:regulation of DNA-templated transcription"/>
    <property type="evidence" value="ECO:0007669"/>
    <property type="project" value="InterPro"/>
</dbReference>
<reference evidence="10 11" key="1">
    <citation type="submission" date="2015-12" db="EMBL/GenBank/DDBJ databases">
        <title>Draft Genome Sequence of Olsenella scatoligenes SK9K4T; a Producer of 3-Methylindole- (skatole) and 4-Methylphenol- (p-cresol) Isolated from Pig Feces.</title>
        <authorList>
            <person name="Li X."/>
            <person name="Borg B."/>
            <person name="Canibe N."/>
        </authorList>
    </citation>
    <scope>NUCLEOTIDE SEQUENCE [LARGE SCALE GENOMIC DNA]</scope>
    <source>
        <strain evidence="10 11">SK9K4</strain>
    </source>
</reference>
<evidence type="ECO:0000256" key="6">
    <source>
        <dbReference type="PROSITE-ProRule" id="PRU00169"/>
    </source>
</evidence>
<dbReference type="GO" id="GO:0000976">
    <property type="term" value="F:transcription cis-regulatory region binding"/>
    <property type="evidence" value="ECO:0007669"/>
    <property type="project" value="TreeGrafter"/>
</dbReference>
<feature type="domain" description="Response regulatory" evidence="8">
    <location>
        <begin position="3"/>
        <end position="116"/>
    </location>
</feature>
<feature type="modified residue" description="4-aspartylphosphate" evidence="6">
    <location>
        <position position="52"/>
    </location>
</feature>
<dbReference type="InterPro" id="IPR036388">
    <property type="entry name" value="WH-like_DNA-bd_sf"/>
</dbReference>
<keyword evidence="3" id="KW-0805">Transcription regulation</keyword>
<dbReference type="AlphaFoldDB" id="A0A100YTZ9"/>
<dbReference type="EMBL" id="LOJF01000012">
    <property type="protein sequence ID" value="KUH57660.1"/>
    <property type="molecule type" value="Genomic_DNA"/>
</dbReference>
<dbReference type="STRING" id="1299998.AUL39_10115"/>
<dbReference type="CDD" id="cd17574">
    <property type="entry name" value="REC_OmpR"/>
    <property type="match status" value="1"/>
</dbReference>
<dbReference type="SMART" id="SM00448">
    <property type="entry name" value="REC"/>
    <property type="match status" value="1"/>
</dbReference>
<dbReference type="Proteomes" id="UP000054078">
    <property type="component" value="Unassembled WGS sequence"/>
</dbReference>
<dbReference type="InterPro" id="IPR039420">
    <property type="entry name" value="WalR-like"/>
</dbReference>
<dbReference type="SUPFAM" id="SSF52172">
    <property type="entry name" value="CheY-like"/>
    <property type="match status" value="1"/>
</dbReference>
<evidence type="ECO:0000256" key="2">
    <source>
        <dbReference type="ARBA" id="ARBA00023012"/>
    </source>
</evidence>
<dbReference type="FunFam" id="1.10.10.10:FF:000018">
    <property type="entry name" value="DNA-binding response regulator ResD"/>
    <property type="match status" value="1"/>
</dbReference>
<dbReference type="Pfam" id="PF00072">
    <property type="entry name" value="Response_reg"/>
    <property type="match status" value="1"/>
</dbReference>
<evidence type="ECO:0000313" key="10">
    <source>
        <dbReference type="EMBL" id="KUH57660.1"/>
    </source>
</evidence>
<dbReference type="GO" id="GO:0005829">
    <property type="term" value="C:cytosol"/>
    <property type="evidence" value="ECO:0007669"/>
    <property type="project" value="TreeGrafter"/>
</dbReference>
<keyword evidence="4 7" id="KW-0238">DNA-binding</keyword>
<keyword evidence="2" id="KW-0902">Two-component regulatory system</keyword>
<evidence type="ECO:0000256" key="5">
    <source>
        <dbReference type="ARBA" id="ARBA00023163"/>
    </source>
</evidence>
<evidence type="ECO:0000259" key="8">
    <source>
        <dbReference type="PROSITE" id="PS50110"/>
    </source>
</evidence>
<dbReference type="FunFam" id="3.40.50.2300:FF:000001">
    <property type="entry name" value="DNA-binding response regulator PhoB"/>
    <property type="match status" value="1"/>
</dbReference>
<evidence type="ECO:0000256" key="4">
    <source>
        <dbReference type="ARBA" id="ARBA00023125"/>
    </source>
</evidence>
<name>A0A100YTZ9_TRASO</name>
<dbReference type="GO" id="GO:0032993">
    <property type="term" value="C:protein-DNA complex"/>
    <property type="evidence" value="ECO:0007669"/>
    <property type="project" value="TreeGrafter"/>
</dbReference>
<dbReference type="Gene3D" id="3.40.50.2300">
    <property type="match status" value="1"/>
</dbReference>
<evidence type="ECO:0000256" key="7">
    <source>
        <dbReference type="PROSITE-ProRule" id="PRU01091"/>
    </source>
</evidence>
<dbReference type="PANTHER" id="PTHR48111:SF40">
    <property type="entry name" value="PHOSPHATE REGULON TRANSCRIPTIONAL REGULATORY PROTEIN PHOB"/>
    <property type="match status" value="1"/>
</dbReference>
<dbReference type="GO" id="GO:0000156">
    <property type="term" value="F:phosphorelay response regulator activity"/>
    <property type="evidence" value="ECO:0007669"/>
    <property type="project" value="TreeGrafter"/>
</dbReference>
<evidence type="ECO:0000313" key="11">
    <source>
        <dbReference type="Proteomes" id="UP000054078"/>
    </source>
</evidence>
<comment type="caution">
    <text evidence="10">The sequence shown here is derived from an EMBL/GenBank/DDBJ whole genome shotgun (WGS) entry which is preliminary data.</text>
</comment>
<dbReference type="RefSeq" id="WP_059055924.1">
    <property type="nucleotide sequence ID" value="NZ_LOJF01000012.1"/>
</dbReference>
<dbReference type="SUPFAM" id="SSF46894">
    <property type="entry name" value="C-terminal effector domain of the bipartite response regulators"/>
    <property type="match status" value="1"/>
</dbReference>
<dbReference type="Gene3D" id="6.10.250.690">
    <property type="match status" value="1"/>
</dbReference>
<dbReference type="PROSITE" id="PS51755">
    <property type="entry name" value="OMPR_PHOB"/>
    <property type="match status" value="1"/>
</dbReference>
<sequence>MSKILIVEDDKDIAELERDYLEASGFDTAIAPDGRRGLSLARSGGFDLVILDLMLPGEDGLSVCRSIRERSGVPIIMVTARSEDIDVIRGLGTGANDYVTKPFSPSVLVARVKACLASAERASNAAAPAVDTNKPQVDDIVFGDVRICPASHVVRVADSEVALTNREYELLLFLAQRPDTVFSRQALYQRVWGEDAVGDGSTVTVHVNRLREKLERNPANPTLIQTVRGAGYILRSNDNM</sequence>